<dbReference type="CDD" id="cd05233">
    <property type="entry name" value="SDR_c"/>
    <property type="match status" value="1"/>
</dbReference>
<dbReference type="STRING" id="1592317.DPF_0060"/>
<evidence type="ECO:0000256" key="1">
    <source>
        <dbReference type="ARBA" id="ARBA00006484"/>
    </source>
</evidence>
<dbReference type="FunFam" id="3.40.50.720:FF:000084">
    <property type="entry name" value="Short-chain dehydrogenase reductase"/>
    <property type="match status" value="1"/>
</dbReference>
<dbReference type="InterPro" id="IPR002347">
    <property type="entry name" value="SDR_fam"/>
</dbReference>
<proteinExistence type="inferred from homology"/>
<dbReference type="PANTHER" id="PTHR42879">
    <property type="entry name" value="3-OXOACYL-(ACYL-CARRIER-PROTEIN) REDUCTASE"/>
    <property type="match status" value="1"/>
</dbReference>
<keyword evidence="3" id="KW-1185">Reference proteome</keyword>
<organism evidence="2 3">
    <name type="scientific">Desulfoplanes formicivorans</name>
    <dbReference type="NCBI Taxonomy" id="1592317"/>
    <lineage>
        <taxon>Bacteria</taxon>
        <taxon>Pseudomonadati</taxon>
        <taxon>Thermodesulfobacteriota</taxon>
        <taxon>Desulfovibrionia</taxon>
        <taxon>Desulfovibrionales</taxon>
        <taxon>Desulfoplanaceae</taxon>
        <taxon>Desulfoplanes</taxon>
    </lineage>
</organism>
<dbReference type="PANTHER" id="PTHR42879:SF2">
    <property type="entry name" value="3-OXOACYL-[ACYL-CARRIER-PROTEIN] REDUCTASE FABG"/>
    <property type="match status" value="1"/>
</dbReference>
<dbReference type="AlphaFoldDB" id="A0A194AB27"/>
<dbReference type="Proteomes" id="UP000095200">
    <property type="component" value="Unassembled WGS sequence"/>
</dbReference>
<dbReference type="RefSeq" id="WP_083254361.1">
    <property type="nucleotide sequence ID" value="NZ_BDFE01000004.1"/>
</dbReference>
<dbReference type="SUPFAM" id="SSF51735">
    <property type="entry name" value="NAD(P)-binding Rossmann-fold domains"/>
    <property type="match status" value="1"/>
</dbReference>
<gene>
    <name evidence="2" type="ORF">DPF_0060</name>
</gene>
<dbReference type="Pfam" id="PF13561">
    <property type="entry name" value="adh_short_C2"/>
    <property type="match status" value="1"/>
</dbReference>
<comment type="similarity">
    <text evidence="1">Belongs to the short-chain dehydrogenases/reductases (SDR) family.</text>
</comment>
<comment type="caution">
    <text evidence="2">The sequence shown here is derived from an EMBL/GenBank/DDBJ whole genome shotgun (WGS) entry which is preliminary data.</text>
</comment>
<evidence type="ECO:0000313" key="2">
    <source>
        <dbReference type="EMBL" id="GAU07382.1"/>
    </source>
</evidence>
<protein>
    <submittedName>
        <fullName evidence="2">3-oxoacyl-(Acyl-carrier-protein) reductase</fullName>
    </submittedName>
</protein>
<dbReference type="OrthoDB" id="5290448at2"/>
<accession>A0A194AB27</accession>
<dbReference type="PRINTS" id="PR00081">
    <property type="entry name" value="GDHRDH"/>
</dbReference>
<dbReference type="InterPro" id="IPR050259">
    <property type="entry name" value="SDR"/>
</dbReference>
<dbReference type="EMBL" id="BDFE01000004">
    <property type="protein sequence ID" value="GAU07382.1"/>
    <property type="molecule type" value="Genomic_DNA"/>
</dbReference>
<reference evidence="3" key="1">
    <citation type="submission" date="2016-06" db="EMBL/GenBank/DDBJ databases">
        <title>Draft genome sequence of Desulfoplanes formicivorans strain Pf12B.</title>
        <authorList>
            <person name="Watanabe M."/>
            <person name="Kojima H."/>
            <person name="Fukui M."/>
        </authorList>
    </citation>
    <scope>NUCLEOTIDE SEQUENCE [LARGE SCALE GENOMIC DNA]</scope>
    <source>
        <strain evidence="3">Pf12B</strain>
    </source>
</reference>
<dbReference type="InterPro" id="IPR036291">
    <property type="entry name" value="NAD(P)-bd_dom_sf"/>
</dbReference>
<dbReference type="Gene3D" id="3.40.50.720">
    <property type="entry name" value="NAD(P)-binding Rossmann-like Domain"/>
    <property type="match status" value="1"/>
</dbReference>
<name>A0A194AB27_9BACT</name>
<dbReference type="PRINTS" id="PR00080">
    <property type="entry name" value="SDRFAMILY"/>
</dbReference>
<evidence type="ECO:0000313" key="3">
    <source>
        <dbReference type="Proteomes" id="UP000095200"/>
    </source>
</evidence>
<sequence length="254" mass="26692">MKSMTSIEGQVAVVTGGTAGMGKAACIRFGAEGAKVAVVGRTPQKGEAVVNQITNAGGEAIFVKAECAHETEVKAAAKTILDTWGRADILVNTAGGFVNAPPLEEVTQEGMHQSFDWNVMAKFLITRELVPVMKDNHYGRIVNISSVAGRTALPVASIEYSANKAAVIGLTRRLAKELAPFGITVNAIAPGLVRTPRVLRVSSPELLAEREKAIPVGRAGKPEELAHGIWYLCTPGAAFTTGAVLDINGGMWMG</sequence>